<keyword evidence="2" id="KW-0175">Coiled coil</keyword>
<dbReference type="PANTHER" id="PTHR43405">
    <property type="entry name" value="GLYCOSYL HYDROLASE DIGH"/>
    <property type="match status" value="1"/>
</dbReference>
<accession>A0A511WZP3</accession>
<dbReference type="InterPro" id="IPR017853">
    <property type="entry name" value="GH"/>
</dbReference>
<evidence type="ECO:0000313" key="4">
    <source>
        <dbReference type="EMBL" id="GEN56160.1"/>
    </source>
</evidence>
<organism evidence="4 5">
    <name type="scientific">Halolactibacillus alkaliphilus</name>
    <dbReference type="NCBI Taxonomy" id="442899"/>
    <lineage>
        <taxon>Bacteria</taxon>
        <taxon>Bacillati</taxon>
        <taxon>Bacillota</taxon>
        <taxon>Bacilli</taxon>
        <taxon>Bacillales</taxon>
        <taxon>Bacillaceae</taxon>
        <taxon>Halolactibacillus</taxon>
    </lineage>
</organism>
<dbReference type="Proteomes" id="UP000321400">
    <property type="component" value="Unassembled WGS sequence"/>
</dbReference>
<dbReference type="STRING" id="442899.SAMN05720591_10682"/>
<dbReference type="RefSeq" id="WP_089800610.1">
    <property type="nucleotide sequence ID" value="NZ_BJYE01000005.1"/>
</dbReference>
<evidence type="ECO:0000256" key="2">
    <source>
        <dbReference type="SAM" id="Coils"/>
    </source>
</evidence>
<feature type="coiled-coil region" evidence="2">
    <location>
        <begin position="368"/>
        <end position="414"/>
    </location>
</feature>
<dbReference type="PANTHER" id="PTHR43405:SF1">
    <property type="entry name" value="GLYCOSYL HYDROLASE DIGH"/>
    <property type="match status" value="1"/>
</dbReference>
<dbReference type="SUPFAM" id="SSF51445">
    <property type="entry name" value="(Trans)glycosidases"/>
    <property type="match status" value="1"/>
</dbReference>
<comment type="caution">
    <text evidence="4">The sequence shown here is derived from an EMBL/GenBank/DDBJ whole genome shotgun (WGS) entry which is preliminary data.</text>
</comment>
<proteinExistence type="predicted"/>
<dbReference type="InterPro" id="IPR052177">
    <property type="entry name" value="Divisome_Glycosyl_Hydrolase"/>
</dbReference>
<evidence type="ECO:0000313" key="5">
    <source>
        <dbReference type="Proteomes" id="UP000321400"/>
    </source>
</evidence>
<dbReference type="InterPro" id="IPR003790">
    <property type="entry name" value="GHL10"/>
</dbReference>
<name>A0A511WZP3_9BACI</name>
<keyword evidence="5" id="KW-1185">Reference proteome</keyword>
<dbReference type="EMBL" id="BJYE01000005">
    <property type="protein sequence ID" value="GEN56160.1"/>
    <property type="molecule type" value="Genomic_DNA"/>
</dbReference>
<reference evidence="4 5" key="1">
    <citation type="submission" date="2019-07" db="EMBL/GenBank/DDBJ databases">
        <title>Whole genome shotgun sequence of Halolactibacillus alkaliphilus NBRC 103919.</title>
        <authorList>
            <person name="Hosoyama A."/>
            <person name="Uohara A."/>
            <person name="Ohji S."/>
            <person name="Ichikawa N."/>
        </authorList>
    </citation>
    <scope>NUCLEOTIDE SEQUENCE [LARGE SCALE GENOMIC DNA]</scope>
    <source>
        <strain evidence="4 5">NBRC 103919</strain>
    </source>
</reference>
<keyword evidence="1" id="KW-0732">Signal</keyword>
<dbReference type="Pfam" id="PF02638">
    <property type="entry name" value="GHL10"/>
    <property type="match status" value="1"/>
</dbReference>
<evidence type="ECO:0000256" key="1">
    <source>
        <dbReference type="ARBA" id="ARBA00022729"/>
    </source>
</evidence>
<dbReference type="Gene3D" id="3.20.20.80">
    <property type="entry name" value="Glycosidases"/>
    <property type="match status" value="1"/>
</dbReference>
<evidence type="ECO:0000259" key="3">
    <source>
        <dbReference type="Pfam" id="PF02638"/>
    </source>
</evidence>
<sequence length="889" mass="101630">MKRKSVYVLLVAVLILVGSVYPNAIGAQNKSIEPEIVLPNGKVVAVDTVNNEQLSDGVSLFTREYIEHYTPIYQGDIMEFIISNGVILEKNDNGGTYIPANGYVISVTGESKDHFNQLNIRDVISVENYEFPADITNFVEINNEVISIDRINEARGAGDVVIYDPSYGETTGTNVWGIEIAFENEQIIEIASLDGTNNNLPIPENGYVLSIQSGSEYFSHLSTSINQGRIGIGDHISYHEINDVYFGHVINYSAMNPKVREDNPDGWDDINNRPYDGFRGANQLIIYDESYGEPSTLTNAYGYEVIVEGSQIVKRAGNNSLIPSNGYVLSGHGDKAKWLQDNAKLNADVLINKEKEQLIITITPETFINRANNIIEEMTSILENAKTQFLDVPLEEIENKILLAKDMKASILDEIETKQYDQAVLSTNRLEEMASEVNNLATESRIVEHRAVWIRPNETTKQEVRANLEKVKKANLNQVYLETWWGGYTIYPSDNALAPHNPRYKGFDVLEAYLEVGKELDIEIHAWVHNAFLEGNQMEEKPDWALIRRDGENFTDNEYGTKWYWLNVALPEVRMFITDLYQDMIDQYDIDGLHLDYIRYPDSNGRDEDYGYDLYTRELFMKQFNTDTDPINLYPGDALYKEWQYFRMNIVTTFLDELIPTVKEQAPDLVISGSVYANFYEDPYLKLQDVTTWLEKGYLENVFPMSYKFDVQSVLKDTEQAINLGQNKTLVTIGLGSQAGVPTDILLQQVNATKDVYVSGSAFFEFVSYFDRGYNVPLEQGAYRNEAIAPSTYPEKSIQLLIEDMNRKIVDIYEKNNGMHNARPYISQITNLHRHATNLDENVDKIIKQIDQLIDRVNKDNKVNQHVKDRMIYDLNYTKKITLFYKSNY</sequence>
<gene>
    <name evidence="4" type="ORF">HAL01_06240</name>
</gene>
<dbReference type="OrthoDB" id="9760892at2"/>
<dbReference type="AlphaFoldDB" id="A0A511WZP3"/>
<feature type="domain" description="Glycosyl hydrolase-like 10" evidence="3">
    <location>
        <begin position="450"/>
        <end position="714"/>
    </location>
</feature>
<protein>
    <recommendedName>
        <fullName evidence="3">Glycosyl hydrolase-like 10 domain-containing protein</fullName>
    </recommendedName>
</protein>